<dbReference type="InterPro" id="IPR044751">
    <property type="entry name" value="Ion_transp-like_CBS"/>
</dbReference>
<dbReference type="PANTHER" id="PTHR12064">
    <property type="entry name" value="METAL TRANSPORTER CNNM"/>
    <property type="match status" value="1"/>
</dbReference>
<feature type="domain" description="CBS" evidence="11">
    <location>
        <begin position="335"/>
        <end position="405"/>
    </location>
</feature>
<dbReference type="Gene3D" id="3.10.580.10">
    <property type="entry name" value="CBS-domain"/>
    <property type="match status" value="1"/>
</dbReference>
<dbReference type="InterPro" id="IPR046342">
    <property type="entry name" value="CBS_dom_sf"/>
</dbReference>
<evidence type="ECO:0000256" key="5">
    <source>
        <dbReference type="ARBA" id="ARBA00022989"/>
    </source>
</evidence>
<keyword evidence="3 8" id="KW-0812">Transmembrane</keyword>
<dbReference type="Proteomes" id="UP001307889">
    <property type="component" value="Chromosome 10"/>
</dbReference>
<accession>A0ABN7B7C5</accession>
<sequence length="620" mass="68845">MTTSPNDCIALVDTTISTISRQSDEEVTITMQMPSLVESTKKLYFCFNITGKSAWVHQGSANWAYLIVERKILSLPTIIVIIAVCVILSGLLNGLVLGLMSLDLTELQVIANVGRDKEKQYGRAILSVRRTGNFLLISLVVGATILNSTTTVLIDLFVSQWVTVAIVTLTIVLFCEIIPNSIVSRFALLIGAKTIYLTWIVMIITSPVSYPLGRLLDKLLGEDIPHLTRERLKELVKITANSSALKKTEIDMISGALEMSAKKVEDIMTLMDDVYSIPLETLLDYETIGEIITSGYSRIPIYDGEKSNIVKIMYVRDLALIDPEDKTPLRLFANLTSGQEILFVEEGTTIDAVFSIFKEGTHGHMAFVVKRGKSNDQTNEVIGLLTLEDVIEEIIQVEIVDEHDVIVDNRSRRKRQRYRMISDYLTVFANTFESKNLLISPNLRIATLSFLESELSQFSPALISPLVLQRMLRQGVIIHLPKKKHKTVNPIIFSQSQASEGFVMILEGRAQIVIGPDNLKCECGPFSYFGLGILDEVVDEKLAYDYTVEAVGEVRYIKIPRELYLAAIQATNIERGLAGRVPSPYRGLLADDEEKDTADTSTGSSGKPAKKNEPSPSSSK</sequence>
<gene>
    <name evidence="13" type="ORF">NTJ_12343</name>
</gene>
<dbReference type="SUPFAM" id="SSF51206">
    <property type="entry name" value="cAMP-binding domain-like"/>
    <property type="match status" value="1"/>
</dbReference>
<dbReference type="Pfam" id="PF00571">
    <property type="entry name" value="CBS"/>
    <property type="match status" value="1"/>
</dbReference>
<dbReference type="PROSITE" id="PS51846">
    <property type="entry name" value="CNNM"/>
    <property type="match status" value="1"/>
</dbReference>
<comment type="subcellular location">
    <subcellularLocation>
        <location evidence="1">Membrane</location>
        <topology evidence="1">Multi-pass membrane protein</topology>
    </subcellularLocation>
</comment>
<feature type="domain" description="CNNM transmembrane" evidence="12">
    <location>
        <begin position="71"/>
        <end position="249"/>
    </location>
</feature>
<evidence type="ECO:0000256" key="2">
    <source>
        <dbReference type="ARBA" id="ARBA00010484"/>
    </source>
</evidence>
<dbReference type="PROSITE" id="PS51371">
    <property type="entry name" value="CBS"/>
    <property type="match status" value="1"/>
</dbReference>
<name>A0ABN7B7C5_9HEMI</name>
<dbReference type="CDD" id="cd04590">
    <property type="entry name" value="CBS_pair_CorC_HlyC_assoc"/>
    <property type="match status" value="1"/>
</dbReference>
<proteinExistence type="inferred from homology"/>
<dbReference type="PANTHER" id="PTHR12064:SF94">
    <property type="entry name" value="UNEXTENDED PROTEIN"/>
    <property type="match status" value="1"/>
</dbReference>
<dbReference type="SUPFAM" id="SSF54631">
    <property type="entry name" value="CBS-domain pair"/>
    <property type="match status" value="1"/>
</dbReference>
<feature type="region of interest" description="Disordered" evidence="9">
    <location>
        <begin position="584"/>
        <end position="620"/>
    </location>
</feature>
<evidence type="ECO:0000313" key="13">
    <source>
        <dbReference type="EMBL" id="BES99524.1"/>
    </source>
</evidence>
<evidence type="ECO:0000256" key="4">
    <source>
        <dbReference type="ARBA" id="ARBA00022737"/>
    </source>
</evidence>
<dbReference type="InterPro" id="IPR002550">
    <property type="entry name" value="CNNM"/>
</dbReference>
<feature type="transmembrane region" description="Helical" evidence="10">
    <location>
        <begin position="160"/>
        <end position="179"/>
    </location>
</feature>
<evidence type="ECO:0000313" key="14">
    <source>
        <dbReference type="Proteomes" id="UP001307889"/>
    </source>
</evidence>
<evidence type="ECO:0000256" key="1">
    <source>
        <dbReference type="ARBA" id="ARBA00004141"/>
    </source>
</evidence>
<evidence type="ECO:0000256" key="3">
    <source>
        <dbReference type="ARBA" id="ARBA00022692"/>
    </source>
</evidence>
<dbReference type="EMBL" id="AP028918">
    <property type="protein sequence ID" value="BES99524.1"/>
    <property type="molecule type" value="Genomic_DNA"/>
</dbReference>
<protein>
    <submittedName>
        <fullName evidence="13">Ancient conserved domain protein</fullName>
    </submittedName>
</protein>
<keyword evidence="14" id="KW-1185">Reference proteome</keyword>
<evidence type="ECO:0000256" key="7">
    <source>
        <dbReference type="PROSITE-ProRule" id="PRU00703"/>
    </source>
</evidence>
<comment type="similarity">
    <text evidence="2">Belongs to the ACDP family.</text>
</comment>
<keyword evidence="7" id="KW-0129">CBS domain</keyword>
<dbReference type="InterPro" id="IPR000644">
    <property type="entry name" value="CBS_dom"/>
</dbReference>
<dbReference type="InterPro" id="IPR045095">
    <property type="entry name" value="ACDP"/>
</dbReference>
<evidence type="ECO:0000259" key="12">
    <source>
        <dbReference type="PROSITE" id="PS51846"/>
    </source>
</evidence>
<keyword evidence="4" id="KW-0677">Repeat</keyword>
<keyword evidence="5 8" id="KW-1133">Transmembrane helix</keyword>
<feature type="transmembrane region" description="Helical" evidence="10">
    <location>
        <begin position="134"/>
        <end position="154"/>
    </location>
</feature>
<evidence type="ECO:0000256" key="8">
    <source>
        <dbReference type="PROSITE-ProRule" id="PRU01193"/>
    </source>
</evidence>
<evidence type="ECO:0000259" key="11">
    <source>
        <dbReference type="PROSITE" id="PS51371"/>
    </source>
</evidence>
<feature type="transmembrane region" description="Helical" evidence="10">
    <location>
        <begin position="186"/>
        <end position="210"/>
    </location>
</feature>
<reference evidence="13 14" key="1">
    <citation type="submission" date="2023-09" db="EMBL/GenBank/DDBJ databases">
        <title>Nesidiocoris tenuis whole genome shotgun sequence.</title>
        <authorList>
            <person name="Shibata T."/>
            <person name="Shimoda M."/>
            <person name="Kobayashi T."/>
            <person name="Uehara T."/>
        </authorList>
    </citation>
    <scope>NUCLEOTIDE SEQUENCE [LARGE SCALE GENOMIC DNA]</scope>
    <source>
        <strain evidence="13 14">Japan</strain>
    </source>
</reference>
<dbReference type="InterPro" id="IPR014710">
    <property type="entry name" value="RmlC-like_jellyroll"/>
</dbReference>
<evidence type="ECO:0000256" key="6">
    <source>
        <dbReference type="ARBA" id="ARBA00023136"/>
    </source>
</evidence>
<organism evidence="13 14">
    <name type="scientific">Nesidiocoris tenuis</name>
    <dbReference type="NCBI Taxonomy" id="355587"/>
    <lineage>
        <taxon>Eukaryota</taxon>
        <taxon>Metazoa</taxon>
        <taxon>Ecdysozoa</taxon>
        <taxon>Arthropoda</taxon>
        <taxon>Hexapoda</taxon>
        <taxon>Insecta</taxon>
        <taxon>Pterygota</taxon>
        <taxon>Neoptera</taxon>
        <taxon>Paraneoptera</taxon>
        <taxon>Hemiptera</taxon>
        <taxon>Heteroptera</taxon>
        <taxon>Panheteroptera</taxon>
        <taxon>Cimicomorpha</taxon>
        <taxon>Miridae</taxon>
        <taxon>Dicyphina</taxon>
        <taxon>Nesidiocoris</taxon>
    </lineage>
</organism>
<keyword evidence="6 8" id="KW-0472">Membrane</keyword>
<dbReference type="Pfam" id="PF01595">
    <property type="entry name" value="CNNM"/>
    <property type="match status" value="1"/>
</dbReference>
<dbReference type="Gene3D" id="2.60.120.10">
    <property type="entry name" value="Jelly Rolls"/>
    <property type="match status" value="1"/>
</dbReference>
<feature type="transmembrane region" description="Helical" evidence="10">
    <location>
        <begin position="72"/>
        <end position="89"/>
    </location>
</feature>
<evidence type="ECO:0000256" key="9">
    <source>
        <dbReference type="SAM" id="MobiDB-lite"/>
    </source>
</evidence>
<dbReference type="InterPro" id="IPR018490">
    <property type="entry name" value="cNMP-bd_dom_sf"/>
</dbReference>
<dbReference type="Pfam" id="PF25562">
    <property type="entry name" value="CNBH_CNNM2_C"/>
    <property type="match status" value="1"/>
</dbReference>
<evidence type="ECO:0000256" key="10">
    <source>
        <dbReference type="SAM" id="Phobius"/>
    </source>
</evidence>